<dbReference type="EMBL" id="BAABBF010000001">
    <property type="protein sequence ID" value="GAA3695307.1"/>
    <property type="molecule type" value="Genomic_DNA"/>
</dbReference>
<evidence type="ECO:0000259" key="1">
    <source>
        <dbReference type="Pfam" id="PF13550"/>
    </source>
</evidence>
<accession>A0ABP7CS49</accession>
<evidence type="ECO:0008006" key="5">
    <source>
        <dbReference type="Google" id="ProtNLM"/>
    </source>
</evidence>
<proteinExistence type="predicted"/>
<dbReference type="Proteomes" id="UP001500523">
    <property type="component" value="Unassembled WGS sequence"/>
</dbReference>
<evidence type="ECO:0000313" key="4">
    <source>
        <dbReference type="Proteomes" id="UP001500523"/>
    </source>
</evidence>
<reference evidence="4" key="1">
    <citation type="journal article" date="2019" name="Int. J. Syst. Evol. Microbiol.">
        <title>The Global Catalogue of Microorganisms (GCM) 10K type strain sequencing project: providing services to taxonomists for standard genome sequencing and annotation.</title>
        <authorList>
            <consortium name="The Broad Institute Genomics Platform"/>
            <consortium name="The Broad Institute Genome Sequencing Center for Infectious Disease"/>
            <person name="Wu L."/>
            <person name="Ma J."/>
        </authorList>
    </citation>
    <scope>NUCLEOTIDE SEQUENCE [LARGE SCALE GENOMIC DNA]</scope>
    <source>
        <strain evidence="4">JCM 17498</strain>
    </source>
</reference>
<dbReference type="Pfam" id="PF23666">
    <property type="entry name" value="Rcc01698_C"/>
    <property type="match status" value="1"/>
</dbReference>
<dbReference type="RefSeq" id="WP_344691483.1">
    <property type="nucleotide sequence ID" value="NZ_BAABBF010000001.1"/>
</dbReference>
<dbReference type="Pfam" id="PF13550">
    <property type="entry name" value="Phage-tail_3"/>
    <property type="match status" value="1"/>
</dbReference>
<organism evidence="3 4">
    <name type="scientific">Sphingomonas cynarae</name>
    <dbReference type="NCBI Taxonomy" id="930197"/>
    <lineage>
        <taxon>Bacteria</taxon>
        <taxon>Pseudomonadati</taxon>
        <taxon>Pseudomonadota</taxon>
        <taxon>Alphaproteobacteria</taxon>
        <taxon>Sphingomonadales</taxon>
        <taxon>Sphingomonadaceae</taxon>
        <taxon>Sphingomonas</taxon>
    </lineage>
</organism>
<name>A0ABP7CS49_9SPHN</name>
<feature type="domain" description="Rcc01698-like C-terminal" evidence="2">
    <location>
        <begin position="475"/>
        <end position="561"/>
    </location>
</feature>
<dbReference type="InterPro" id="IPR056490">
    <property type="entry name" value="Rcc01698_C"/>
</dbReference>
<evidence type="ECO:0000259" key="2">
    <source>
        <dbReference type="Pfam" id="PF23666"/>
    </source>
</evidence>
<gene>
    <name evidence="3" type="ORF">GCM10022268_02480</name>
</gene>
<sequence length="708" mass="72439">MATLVLTALGTAVGGPIGGAIGGVLGNLVDRRVLGTAREGPRLTELAVQTSSYGTPIPQLFGAIRVAGTVIWATDLKEARGGGGGGGGKGQPTTTTYSYSASFAVLLSARAIRRVGRIWADGRLIRGAAGDLKVKATLRVHTGGEDQPVDPLIASAEGAAPAYRGMAYLVWEDLPLAEFGNRLPSLTVEVVADDAPVSTATVAAAMVAGAAGGTATVAGFAASGSVRGVLAVLAGLEDGWWMPVGAGLRLATASDEARSIEDAGVGVAALEGPARGRSIAPLDRVPRTIEIGHYEAARDYQAGLQRAVRPGPGRSTQRTEMPVVLTAPGAKTLADRMLARAEADRTRRTMTLGLAGMEIVPGMVAAIAGEAGRWRVLDATVTGMATRLTLAPVAPTMLPSTRASGGRVAAAVDAPIGATLLHVAELPALDDTLLAAPRLTVLAGGAGAGWRQAALLWSADGGASWTPAGTTGAPAVIGTVEAIAPVATTTVRDMAGAIVVQLARADTMLDDADDAGLVDGANLAVIGGELMQFGHAEPLGDRRWRLTRLLRARRGSDAGAAGGRFALIEPAAVRTIDLPLAAIGAEIRVLASGVGDADPVEVRTRLTGASVRPPAPVHLHYADGVLRWTRRSRAGWRWSDGVEAPLVEETEAYRVTVTAGDVAGGDVVSDVATDRPWLAIPTMADATVTVRQVGTWAESAAVSLRWDG</sequence>
<keyword evidence="4" id="KW-1185">Reference proteome</keyword>
<evidence type="ECO:0000313" key="3">
    <source>
        <dbReference type="EMBL" id="GAA3695307.1"/>
    </source>
</evidence>
<dbReference type="InterPro" id="IPR032876">
    <property type="entry name" value="J_dom"/>
</dbReference>
<protein>
    <recommendedName>
        <fullName evidence="5">Tip attachment protein J domain-containing protein</fullName>
    </recommendedName>
</protein>
<feature type="domain" description="Tip attachment protein J" evidence="1">
    <location>
        <begin position="258"/>
        <end position="377"/>
    </location>
</feature>
<comment type="caution">
    <text evidence="3">The sequence shown here is derived from an EMBL/GenBank/DDBJ whole genome shotgun (WGS) entry which is preliminary data.</text>
</comment>